<organism evidence="1 2">
    <name type="scientific">Bauhinia variegata</name>
    <name type="common">Purple orchid tree</name>
    <name type="synonym">Phanera variegata</name>
    <dbReference type="NCBI Taxonomy" id="167791"/>
    <lineage>
        <taxon>Eukaryota</taxon>
        <taxon>Viridiplantae</taxon>
        <taxon>Streptophyta</taxon>
        <taxon>Embryophyta</taxon>
        <taxon>Tracheophyta</taxon>
        <taxon>Spermatophyta</taxon>
        <taxon>Magnoliopsida</taxon>
        <taxon>eudicotyledons</taxon>
        <taxon>Gunneridae</taxon>
        <taxon>Pentapetalae</taxon>
        <taxon>rosids</taxon>
        <taxon>fabids</taxon>
        <taxon>Fabales</taxon>
        <taxon>Fabaceae</taxon>
        <taxon>Cercidoideae</taxon>
        <taxon>Cercideae</taxon>
        <taxon>Bauhiniinae</taxon>
        <taxon>Bauhinia</taxon>
    </lineage>
</organism>
<gene>
    <name evidence="1" type="ORF">L6164_018587</name>
</gene>
<dbReference type="Proteomes" id="UP000828941">
    <property type="component" value="Chromosome 7"/>
</dbReference>
<name>A0ACB9NF56_BAUVA</name>
<comment type="caution">
    <text evidence="1">The sequence shown here is derived from an EMBL/GenBank/DDBJ whole genome shotgun (WGS) entry which is preliminary data.</text>
</comment>
<accession>A0ACB9NF56</accession>
<sequence length="240" mass="27485">MNDTINNPATHLPGLWRTSVTTYEARINSNSDSYEMAVLYSSRSFQFQHNNLDDWSAAQDPQRMVRDRRPSGLNTIPKPQRIHAVNGAMGSGLNPWIFGIVQQSHPRSRRQTNMQAPTEASNFRSTVLGKLKKEVFKGKQFSNKKNNAANKSEEERKEKDKDEDGKRCAVCLEDFEPKEEVMLTPCNHIFHEDCIVPWLTSNGHCPVCRFVICERERENINESGNITHAQELSSWFGDME</sequence>
<reference evidence="1 2" key="1">
    <citation type="journal article" date="2022" name="DNA Res.">
        <title>Chromosomal-level genome assembly of the orchid tree Bauhinia variegata (Leguminosae; Cercidoideae) supports the allotetraploid origin hypothesis of Bauhinia.</title>
        <authorList>
            <person name="Zhong Y."/>
            <person name="Chen Y."/>
            <person name="Zheng D."/>
            <person name="Pang J."/>
            <person name="Liu Y."/>
            <person name="Luo S."/>
            <person name="Meng S."/>
            <person name="Qian L."/>
            <person name="Wei D."/>
            <person name="Dai S."/>
            <person name="Zhou R."/>
        </authorList>
    </citation>
    <scope>NUCLEOTIDE SEQUENCE [LARGE SCALE GENOMIC DNA]</scope>
    <source>
        <strain evidence="1">BV-YZ2020</strain>
    </source>
</reference>
<dbReference type="EMBL" id="CM039432">
    <property type="protein sequence ID" value="KAI4333826.1"/>
    <property type="molecule type" value="Genomic_DNA"/>
</dbReference>
<evidence type="ECO:0000313" key="1">
    <source>
        <dbReference type="EMBL" id="KAI4333826.1"/>
    </source>
</evidence>
<keyword evidence="2" id="KW-1185">Reference proteome</keyword>
<proteinExistence type="predicted"/>
<protein>
    <submittedName>
        <fullName evidence="1">Uncharacterized protein</fullName>
    </submittedName>
</protein>
<evidence type="ECO:0000313" key="2">
    <source>
        <dbReference type="Proteomes" id="UP000828941"/>
    </source>
</evidence>